<dbReference type="HOGENOM" id="CLU_3385030_0_0_1"/>
<evidence type="ECO:0000313" key="3">
    <source>
        <dbReference type="Proteomes" id="UP000007060"/>
    </source>
</evidence>
<accession>A6ZX35</accession>
<keyword evidence="1" id="KW-0472">Membrane</keyword>
<gene>
    <name evidence="2" type="ORF">SCY_5862</name>
</gene>
<proteinExistence type="predicted"/>
<dbReference type="Proteomes" id="UP000007060">
    <property type="component" value="Unassembled WGS sequence"/>
</dbReference>
<organism evidence="2 3">
    <name type="scientific">Saccharomyces cerevisiae (strain YJM789)</name>
    <name type="common">Baker's yeast</name>
    <dbReference type="NCBI Taxonomy" id="307796"/>
    <lineage>
        <taxon>Eukaryota</taxon>
        <taxon>Fungi</taxon>
        <taxon>Dikarya</taxon>
        <taxon>Ascomycota</taxon>
        <taxon>Saccharomycotina</taxon>
        <taxon>Saccharomycetes</taxon>
        <taxon>Saccharomycetales</taxon>
        <taxon>Saccharomycetaceae</taxon>
        <taxon>Saccharomyces</taxon>
    </lineage>
</organism>
<reference evidence="2 3" key="1">
    <citation type="journal article" date="2007" name="Proc. Natl. Acad. Sci. U.S.A.">
        <title>Genome sequencing and comparative analysis of Saccharomyces cerevisiae strain YJM789.</title>
        <authorList>
            <person name="Wei W."/>
            <person name="McCusker J.H."/>
            <person name="Hyman R.W."/>
            <person name="Jones T."/>
            <person name="Ning Y."/>
            <person name="Cao Z."/>
            <person name="Gu Z."/>
            <person name="Bruno D."/>
            <person name="Miranda M."/>
            <person name="Nguyen M."/>
            <person name="Wilhelmy J."/>
            <person name="Komp C."/>
            <person name="Tamse R."/>
            <person name="Wang X."/>
            <person name="Jia P."/>
            <person name="Luedi P."/>
            <person name="Oefner P.J."/>
            <person name="David L."/>
            <person name="Dietrich F.S."/>
            <person name="Li Y."/>
            <person name="Davis R.W."/>
            <person name="Steinmetz L.M."/>
        </authorList>
    </citation>
    <scope>NUCLEOTIDE SEQUENCE [LARGE SCALE GENOMIC DNA]</scope>
    <source>
        <strain evidence="2 3">YJM789</strain>
    </source>
</reference>
<keyword evidence="1" id="KW-1133">Transmembrane helix</keyword>
<dbReference type="AlphaFoldDB" id="A6ZX35"/>
<protein>
    <submittedName>
        <fullName evidence="2">Conserved protein</fullName>
    </submittedName>
</protein>
<dbReference type="EMBL" id="AAFW02000135">
    <property type="protein sequence ID" value="EDN61277.1"/>
    <property type="molecule type" value="Genomic_DNA"/>
</dbReference>
<feature type="transmembrane region" description="Helical" evidence="1">
    <location>
        <begin position="12"/>
        <end position="31"/>
    </location>
</feature>
<sequence>MATLDFTTKPLALVIYMRVVLLLMVGVSLLFSS</sequence>
<evidence type="ECO:0000313" key="2">
    <source>
        <dbReference type="EMBL" id="EDN61277.1"/>
    </source>
</evidence>
<keyword evidence="1" id="KW-0812">Transmembrane</keyword>
<evidence type="ECO:0000256" key="1">
    <source>
        <dbReference type="SAM" id="Phobius"/>
    </source>
</evidence>
<name>A6ZX35_YEAS7</name>
<comment type="caution">
    <text evidence="2">The sequence shown here is derived from an EMBL/GenBank/DDBJ whole genome shotgun (WGS) entry which is preliminary data.</text>
</comment>